<dbReference type="PRINTS" id="PR00455">
    <property type="entry name" value="HTHTETR"/>
</dbReference>
<feature type="DNA-binding region" description="H-T-H motif" evidence="4">
    <location>
        <begin position="34"/>
        <end position="53"/>
    </location>
</feature>
<evidence type="ECO:0000256" key="2">
    <source>
        <dbReference type="ARBA" id="ARBA00023125"/>
    </source>
</evidence>
<evidence type="ECO:0000313" key="6">
    <source>
        <dbReference type="EMBL" id="MBE1604766.1"/>
    </source>
</evidence>
<dbReference type="Proteomes" id="UP000638648">
    <property type="component" value="Unassembled WGS sequence"/>
</dbReference>
<dbReference type="FunFam" id="1.10.10.60:FF:000141">
    <property type="entry name" value="TetR family transcriptional regulator"/>
    <property type="match status" value="1"/>
</dbReference>
<name>A0A927MR17_9ACTN</name>
<dbReference type="GO" id="GO:0003700">
    <property type="term" value="F:DNA-binding transcription factor activity"/>
    <property type="evidence" value="ECO:0007669"/>
    <property type="project" value="TreeGrafter"/>
</dbReference>
<dbReference type="InterPro" id="IPR050109">
    <property type="entry name" value="HTH-type_TetR-like_transc_reg"/>
</dbReference>
<dbReference type="EMBL" id="JADBEM010000001">
    <property type="protein sequence ID" value="MBE1604766.1"/>
    <property type="molecule type" value="Genomic_DNA"/>
</dbReference>
<evidence type="ECO:0000259" key="5">
    <source>
        <dbReference type="PROSITE" id="PS50977"/>
    </source>
</evidence>
<dbReference type="AlphaFoldDB" id="A0A927MR17"/>
<feature type="domain" description="HTH tetR-type" evidence="5">
    <location>
        <begin position="11"/>
        <end position="71"/>
    </location>
</feature>
<dbReference type="Pfam" id="PF00440">
    <property type="entry name" value="TetR_N"/>
    <property type="match status" value="1"/>
</dbReference>
<gene>
    <name evidence="6" type="ORF">HEB94_001614</name>
</gene>
<accession>A0A927MR17</accession>
<dbReference type="SUPFAM" id="SSF46689">
    <property type="entry name" value="Homeodomain-like"/>
    <property type="match status" value="1"/>
</dbReference>
<dbReference type="PANTHER" id="PTHR30055">
    <property type="entry name" value="HTH-TYPE TRANSCRIPTIONAL REGULATOR RUTR"/>
    <property type="match status" value="1"/>
</dbReference>
<dbReference type="PANTHER" id="PTHR30055:SF148">
    <property type="entry name" value="TETR-FAMILY TRANSCRIPTIONAL REGULATOR"/>
    <property type="match status" value="1"/>
</dbReference>
<comment type="caution">
    <text evidence="6">The sequence shown here is derived from an EMBL/GenBank/DDBJ whole genome shotgun (WGS) entry which is preliminary data.</text>
</comment>
<evidence type="ECO:0000256" key="1">
    <source>
        <dbReference type="ARBA" id="ARBA00023015"/>
    </source>
</evidence>
<dbReference type="GO" id="GO:0000976">
    <property type="term" value="F:transcription cis-regulatory region binding"/>
    <property type="evidence" value="ECO:0007669"/>
    <property type="project" value="TreeGrafter"/>
</dbReference>
<sequence length="199" mass="21913">MSRGRGRPRNPGTDRVILKAALELFIERGFEGTSIEQIAKQAGVGKLTVYRRWAGKEELLPHAIEELVAQAVPWPSDEEIAAASPSDLVEAALDAAAATASDSRFRALIARVLGSSVSNPALMAAYWKHYLLPRRELTKRLLGRAQEQGTVPADADLDVLIDMMAGAVMYRVLQPDPPDRTQMVRFLRHVYRQVGLLAT</sequence>
<proteinExistence type="predicted"/>
<dbReference type="InterPro" id="IPR001647">
    <property type="entry name" value="HTH_TetR"/>
</dbReference>
<dbReference type="GO" id="GO:0045892">
    <property type="term" value="P:negative regulation of DNA-templated transcription"/>
    <property type="evidence" value="ECO:0007669"/>
    <property type="project" value="UniProtKB-ARBA"/>
</dbReference>
<protein>
    <submittedName>
        <fullName evidence="6">AcrR family transcriptional regulator</fullName>
    </submittedName>
</protein>
<dbReference type="InterPro" id="IPR011075">
    <property type="entry name" value="TetR_C"/>
</dbReference>
<dbReference type="Pfam" id="PF16859">
    <property type="entry name" value="TetR_C_11"/>
    <property type="match status" value="1"/>
</dbReference>
<dbReference type="InterPro" id="IPR009057">
    <property type="entry name" value="Homeodomain-like_sf"/>
</dbReference>
<reference evidence="6" key="1">
    <citation type="submission" date="2020-10" db="EMBL/GenBank/DDBJ databases">
        <title>Sequencing the genomes of 1000 actinobacteria strains.</title>
        <authorList>
            <person name="Klenk H.-P."/>
        </authorList>
    </citation>
    <scope>NUCLEOTIDE SEQUENCE</scope>
    <source>
        <strain evidence="6">DSM 45354</strain>
    </source>
</reference>
<keyword evidence="2 4" id="KW-0238">DNA-binding</keyword>
<keyword evidence="1" id="KW-0805">Transcription regulation</keyword>
<organism evidence="6 7">
    <name type="scientific">Actinopolymorpha pittospori</name>
    <dbReference type="NCBI Taxonomy" id="648752"/>
    <lineage>
        <taxon>Bacteria</taxon>
        <taxon>Bacillati</taxon>
        <taxon>Actinomycetota</taxon>
        <taxon>Actinomycetes</taxon>
        <taxon>Propionibacteriales</taxon>
        <taxon>Actinopolymorphaceae</taxon>
        <taxon>Actinopolymorpha</taxon>
    </lineage>
</organism>
<evidence type="ECO:0000313" key="7">
    <source>
        <dbReference type="Proteomes" id="UP000638648"/>
    </source>
</evidence>
<dbReference type="SUPFAM" id="SSF48498">
    <property type="entry name" value="Tetracyclin repressor-like, C-terminal domain"/>
    <property type="match status" value="1"/>
</dbReference>
<keyword evidence="7" id="KW-1185">Reference proteome</keyword>
<dbReference type="Gene3D" id="1.10.357.10">
    <property type="entry name" value="Tetracycline Repressor, domain 2"/>
    <property type="match status" value="1"/>
</dbReference>
<evidence type="ECO:0000256" key="4">
    <source>
        <dbReference type="PROSITE-ProRule" id="PRU00335"/>
    </source>
</evidence>
<keyword evidence="3" id="KW-0804">Transcription</keyword>
<dbReference type="Gene3D" id="1.10.10.60">
    <property type="entry name" value="Homeodomain-like"/>
    <property type="match status" value="1"/>
</dbReference>
<dbReference type="PROSITE" id="PS50977">
    <property type="entry name" value="HTH_TETR_2"/>
    <property type="match status" value="1"/>
</dbReference>
<evidence type="ECO:0000256" key="3">
    <source>
        <dbReference type="ARBA" id="ARBA00023163"/>
    </source>
</evidence>
<dbReference type="RefSeq" id="WP_192749238.1">
    <property type="nucleotide sequence ID" value="NZ_BAABJL010000114.1"/>
</dbReference>
<dbReference type="InterPro" id="IPR036271">
    <property type="entry name" value="Tet_transcr_reg_TetR-rel_C_sf"/>
</dbReference>